<dbReference type="EMBL" id="FOSK01000008">
    <property type="protein sequence ID" value="SFK71889.1"/>
    <property type="molecule type" value="Genomic_DNA"/>
</dbReference>
<dbReference type="PANTHER" id="PTHR10204:SF34">
    <property type="entry name" value="NAD(P)H DEHYDROGENASE [QUINONE] 1 ISOFORM 1"/>
    <property type="match status" value="1"/>
</dbReference>
<evidence type="ECO:0000256" key="2">
    <source>
        <dbReference type="ARBA" id="ARBA00023002"/>
    </source>
</evidence>
<organism evidence="4 5">
    <name type="scientific">Pseudovibrio ascidiaceicola</name>
    <dbReference type="NCBI Taxonomy" id="285279"/>
    <lineage>
        <taxon>Bacteria</taxon>
        <taxon>Pseudomonadati</taxon>
        <taxon>Pseudomonadota</taxon>
        <taxon>Alphaproteobacteria</taxon>
        <taxon>Hyphomicrobiales</taxon>
        <taxon>Stappiaceae</taxon>
        <taxon>Pseudovibrio</taxon>
    </lineage>
</organism>
<dbReference type="Proteomes" id="UP000199598">
    <property type="component" value="Unassembled WGS sequence"/>
</dbReference>
<dbReference type="SUPFAM" id="SSF52218">
    <property type="entry name" value="Flavoproteins"/>
    <property type="match status" value="1"/>
</dbReference>
<evidence type="ECO:0000313" key="5">
    <source>
        <dbReference type="Proteomes" id="UP000199598"/>
    </source>
</evidence>
<comment type="caution">
    <text evidence="4">The sequence shown here is derived from an EMBL/GenBank/DDBJ whole genome shotgun (WGS) entry which is preliminary data.</text>
</comment>
<reference evidence="4 5" key="1">
    <citation type="submission" date="2016-10" db="EMBL/GenBank/DDBJ databases">
        <authorList>
            <person name="Varghese N."/>
            <person name="Submissions S."/>
        </authorList>
    </citation>
    <scope>NUCLEOTIDE SEQUENCE [LARGE SCALE GENOMIC DNA]</scope>
    <source>
        <strain evidence="4 5">DSM 16392</strain>
    </source>
</reference>
<proteinExistence type="inferred from homology"/>
<feature type="domain" description="Flavodoxin-like fold" evidence="3">
    <location>
        <begin position="7"/>
        <end position="178"/>
    </location>
</feature>
<evidence type="ECO:0000259" key="3">
    <source>
        <dbReference type="Pfam" id="PF02525"/>
    </source>
</evidence>
<dbReference type="Pfam" id="PF02525">
    <property type="entry name" value="Flavodoxin_2"/>
    <property type="match status" value="1"/>
</dbReference>
<name>A0A1I4BUZ6_9HYPH</name>
<comment type="similarity">
    <text evidence="1">Belongs to the NAD(P)H dehydrogenase (quinone) family.</text>
</comment>
<accession>A0A1I4BUZ6</accession>
<keyword evidence="2" id="KW-0560">Oxidoreductase</keyword>
<gene>
    <name evidence="4" type="ORF">SAMN04488518_108139</name>
</gene>
<evidence type="ECO:0000256" key="1">
    <source>
        <dbReference type="ARBA" id="ARBA00006252"/>
    </source>
</evidence>
<dbReference type="RefSeq" id="WP_093520946.1">
    <property type="nucleotide sequence ID" value="NZ_FOSK01000008.1"/>
</dbReference>
<evidence type="ECO:0000313" key="4">
    <source>
        <dbReference type="EMBL" id="SFK71889.1"/>
    </source>
</evidence>
<dbReference type="InterPro" id="IPR051545">
    <property type="entry name" value="NAD(P)H_dehydrogenase_qn"/>
</dbReference>
<dbReference type="PANTHER" id="PTHR10204">
    <property type="entry name" value="NAD P H OXIDOREDUCTASE-RELATED"/>
    <property type="match status" value="1"/>
</dbReference>
<dbReference type="InterPro" id="IPR029039">
    <property type="entry name" value="Flavoprotein-like_sf"/>
</dbReference>
<protein>
    <submittedName>
        <fullName evidence="4">NADPH-quinone reductase (Modulator of drug activity B)</fullName>
    </submittedName>
</protein>
<dbReference type="InterPro" id="IPR003680">
    <property type="entry name" value="Flavodoxin_fold"/>
</dbReference>
<sequence>MTNRIFVFSGHLGEDRFGHALAEAYAEAARQAGAEVRVMHLSAMTFESALLSGDFKGDQELEPDVAAFQENLKWCSHWTPVYPLWWGGMPGQMKSLLDRALLPGVAFKMVEGEELPVKLFKGRSARVIITSDTAAHYYDELYDCAHDKVMGRQILDFIGFEEHSFKMFSPTYLASEEERAVWIKEAAELGKQDALALQSELAVA</sequence>
<dbReference type="Gene3D" id="3.40.50.360">
    <property type="match status" value="1"/>
</dbReference>
<keyword evidence="5" id="KW-1185">Reference proteome</keyword>